<dbReference type="InterPro" id="IPR018631">
    <property type="entry name" value="AAA-ATPase-like_dom"/>
</dbReference>
<dbReference type="Proteomes" id="UP000193920">
    <property type="component" value="Unassembled WGS sequence"/>
</dbReference>
<dbReference type="AlphaFoldDB" id="A0A1Y2BI32"/>
<feature type="domain" description="AAA-ATPase-like" evidence="1">
    <location>
        <begin position="13"/>
        <end position="222"/>
    </location>
</feature>
<dbReference type="InterPro" id="IPR027417">
    <property type="entry name" value="P-loop_NTPase"/>
</dbReference>
<keyword evidence="3" id="KW-1185">Reference proteome</keyword>
<dbReference type="PANTHER" id="PTHR34825:SF1">
    <property type="entry name" value="AAA-ATPASE-LIKE DOMAIN-CONTAINING PROTEIN"/>
    <property type="match status" value="1"/>
</dbReference>
<dbReference type="Gene3D" id="3.40.50.300">
    <property type="entry name" value="P-loop containing nucleotide triphosphate hydrolases"/>
    <property type="match status" value="1"/>
</dbReference>
<dbReference type="EMBL" id="MCOG01000155">
    <property type="protein sequence ID" value="ORY34452.1"/>
    <property type="molecule type" value="Genomic_DNA"/>
</dbReference>
<organism evidence="2 3">
    <name type="scientific">Neocallimastix californiae</name>
    <dbReference type="NCBI Taxonomy" id="1754190"/>
    <lineage>
        <taxon>Eukaryota</taxon>
        <taxon>Fungi</taxon>
        <taxon>Fungi incertae sedis</taxon>
        <taxon>Chytridiomycota</taxon>
        <taxon>Chytridiomycota incertae sedis</taxon>
        <taxon>Neocallimastigomycetes</taxon>
        <taxon>Neocallimastigales</taxon>
        <taxon>Neocallimastigaceae</taxon>
        <taxon>Neocallimastix</taxon>
    </lineage>
</organism>
<dbReference type="STRING" id="1754190.A0A1Y2BI32"/>
<comment type="caution">
    <text evidence="2">The sequence shown here is derived from an EMBL/GenBank/DDBJ whole genome shotgun (WGS) entry which is preliminary data.</text>
</comment>
<reference evidence="2 3" key="1">
    <citation type="submission" date="2016-08" db="EMBL/GenBank/DDBJ databases">
        <title>A Parts List for Fungal Cellulosomes Revealed by Comparative Genomics.</title>
        <authorList>
            <consortium name="DOE Joint Genome Institute"/>
            <person name="Haitjema C.H."/>
            <person name="Gilmore S.P."/>
            <person name="Henske J.K."/>
            <person name="Solomon K.V."/>
            <person name="De Groot R."/>
            <person name="Kuo A."/>
            <person name="Mondo S.J."/>
            <person name="Salamov A.A."/>
            <person name="Labutti K."/>
            <person name="Zhao Z."/>
            <person name="Chiniquy J."/>
            <person name="Barry K."/>
            <person name="Brewer H.M."/>
            <person name="Purvine S.O."/>
            <person name="Wright A.T."/>
            <person name="Boxma B."/>
            <person name="Van Alen T."/>
            <person name="Hackstein J.H."/>
            <person name="Baker S.E."/>
            <person name="Grigoriev I.V."/>
            <person name="O'Malley M.A."/>
        </authorList>
    </citation>
    <scope>NUCLEOTIDE SEQUENCE [LARGE SCALE GENOMIC DNA]</scope>
    <source>
        <strain evidence="2 3">G1</strain>
    </source>
</reference>
<gene>
    <name evidence="2" type="ORF">LY90DRAFT_704989</name>
</gene>
<name>A0A1Y2BI32_9FUNG</name>
<dbReference type="Pfam" id="PF09820">
    <property type="entry name" value="AAA-ATPase_like"/>
    <property type="match status" value="1"/>
</dbReference>
<dbReference type="OrthoDB" id="2111466at2759"/>
<evidence type="ECO:0000259" key="1">
    <source>
        <dbReference type="Pfam" id="PF09820"/>
    </source>
</evidence>
<evidence type="ECO:0000313" key="2">
    <source>
        <dbReference type="EMBL" id="ORY34452.1"/>
    </source>
</evidence>
<protein>
    <recommendedName>
        <fullName evidence="1">AAA-ATPase-like domain-containing protein</fullName>
    </recommendedName>
</protein>
<dbReference type="PANTHER" id="PTHR34825">
    <property type="entry name" value="CONSERVED PROTEIN, WITH A WEAK D-GALACTARATE DEHYDRATASE/ALTRONATE HYDROLASE DOMAIN"/>
    <property type="match status" value="1"/>
</dbReference>
<dbReference type="SUPFAM" id="SSF52540">
    <property type="entry name" value="P-loop containing nucleoside triphosphate hydrolases"/>
    <property type="match status" value="1"/>
</dbReference>
<proteinExistence type="predicted"/>
<accession>A0A1Y2BI32</accession>
<evidence type="ECO:0000313" key="3">
    <source>
        <dbReference type="Proteomes" id="UP000193920"/>
    </source>
</evidence>
<sequence>MGRIIDSDSMFINYQEILNQDYFVDKSNIINKFNKLIGKKGSKYVCITKPRRFGKTSIAAMLITYYSKGIDSKKIFDELKVSKGISSDNDENKVEIDQYNEFQKKYHTLYFDFSYGVNFHKTLKGYLKSINKRLKKDIEDLYPNSNILKKYGKNIFNNLEEIFLSNKERFIFIIDEWDFIISNNLFTLKEQEMYITFLNDLIKDKEYVAFAYMTGILPISKQLSQSTINCFTEYSMLNDKDYYQYFGFTEQEVKDLCEINKTKYNKNKSLKYNNIEEWYNGYKNYNGRFNEVVDSIDFKIHGVKNDILDLIKGNNIAIKLEKYGAEDLLKDTETNDSQKKTIKDKNKNNINKKKQLYSKMVTFGFLTYCDGKISIPNKELKEEFIKPKMQLTKYIKRNIGLKLKKKNLKKLFF</sequence>